<dbReference type="Pfam" id="PF20142">
    <property type="entry name" value="Scaffold"/>
    <property type="match status" value="1"/>
</dbReference>
<keyword evidence="11" id="KW-1185">Reference proteome</keyword>
<gene>
    <name evidence="10" type="ORF">DCC81_09960</name>
</gene>
<dbReference type="EMBL" id="QCYK01000001">
    <property type="protein sequence ID" value="PUZ29741.1"/>
    <property type="molecule type" value="Genomic_DNA"/>
</dbReference>
<dbReference type="PANTHER" id="PTHR41533:SF2">
    <property type="entry name" value="BLR7131 PROTEIN"/>
    <property type="match status" value="1"/>
</dbReference>
<dbReference type="GO" id="GO:0009252">
    <property type="term" value="P:peptidoglycan biosynthetic process"/>
    <property type="evidence" value="ECO:0007669"/>
    <property type="project" value="UniProtKB-UniPathway"/>
</dbReference>
<keyword evidence="8" id="KW-0732">Signal</keyword>
<feature type="active site" description="Proton donor/acceptor" evidence="7">
    <location>
        <position position="344"/>
    </location>
</feature>
<dbReference type="PANTHER" id="PTHR41533">
    <property type="entry name" value="L,D-TRANSPEPTIDASE HI_1667-RELATED"/>
    <property type="match status" value="1"/>
</dbReference>
<dbReference type="UniPathway" id="UPA00219"/>
<keyword evidence="6 7" id="KW-0961">Cell wall biogenesis/degradation</keyword>
<dbReference type="AlphaFoldDB" id="A0A2T7BQ35"/>
<name>A0A2T7BQ35_9BACT</name>
<evidence type="ECO:0000256" key="1">
    <source>
        <dbReference type="ARBA" id="ARBA00004752"/>
    </source>
</evidence>
<proteinExistence type="inferred from homology"/>
<comment type="caution">
    <text evidence="10">The sequence shown here is derived from an EMBL/GenBank/DDBJ whole genome shotgun (WGS) entry which is preliminary data.</text>
</comment>
<evidence type="ECO:0000256" key="7">
    <source>
        <dbReference type="PROSITE-ProRule" id="PRU01373"/>
    </source>
</evidence>
<comment type="similarity">
    <text evidence="2">Belongs to the YkuD family.</text>
</comment>
<evidence type="ECO:0000256" key="8">
    <source>
        <dbReference type="SAM" id="SignalP"/>
    </source>
</evidence>
<keyword evidence="3" id="KW-0808">Transferase</keyword>
<dbReference type="InterPro" id="IPR005490">
    <property type="entry name" value="LD_TPept_cat_dom"/>
</dbReference>
<keyword evidence="4 7" id="KW-0133">Cell shape</keyword>
<dbReference type="Pfam" id="PF03734">
    <property type="entry name" value="YkuD"/>
    <property type="match status" value="1"/>
</dbReference>
<evidence type="ECO:0000259" key="9">
    <source>
        <dbReference type="PROSITE" id="PS52029"/>
    </source>
</evidence>
<organism evidence="10 11">
    <name type="scientific">Chitinophaga parva</name>
    <dbReference type="NCBI Taxonomy" id="2169414"/>
    <lineage>
        <taxon>Bacteria</taxon>
        <taxon>Pseudomonadati</taxon>
        <taxon>Bacteroidota</taxon>
        <taxon>Chitinophagia</taxon>
        <taxon>Chitinophagales</taxon>
        <taxon>Chitinophagaceae</taxon>
        <taxon>Chitinophaga</taxon>
    </lineage>
</organism>
<reference evidence="10 11" key="1">
    <citation type="submission" date="2018-04" db="EMBL/GenBank/DDBJ databases">
        <title>Chitinophaga fuyangensis sp. nov., isolated from soil in a chemical factory.</title>
        <authorList>
            <person name="Chen K."/>
        </authorList>
    </citation>
    <scope>NUCLEOTIDE SEQUENCE [LARGE SCALE GENOMIC DNA]</scope>
    <source>
        <strain evidence="10 11">LY-1</strain>
    </source>
</reference>
<feature type="active site" description="Nucleophile" evidence="7">
    <location>
        <position position="363"/>
    </location>
</feature>
<evidence type="ECO:0000256" key="5">
    <source>
        <dbReference type="ARBA" id="ARBA00022984"/>
    </source>
</evidence>
<dbReference type="InterPro" id="IPR045380">
    <property type="entry name" value="LD_TPept_scaffold_dom"/>
</dbReference>
<dbReference type="OrthoDB" id="9778545at2"/>
<feature type="chain" id="PRO_5015401231" description="L,D-TPase catalytic domain-containing protein" evidence="8">
    <location>
        <begin position="24"/>
        <end position="438"/>
    </location>
</feature>
<evidence type="ECO:0000256" key="4">
    <source>
        <dbReference type="ARBA" id="ARBA00022960"/>
    </source>
</evidence>
<accession>A0A2T7BQ35</accession>
<dbReference type="Proteomes" id="UP000244450">
    <property type="component" value="Unassembled WGS sequence"/>
</dbReference>
<evidence type="ECO:0000313" key="10">
    <source>
        <dbReference type="EMBL" id="PUZ29741.1"/>
    </source>
</evidence>
<evidence type="ECO:0000256" key="3">
    <source>
        <dbReference type="ARBA" id="ARBA00022679"/>
    </source>
</evidence>
<dbReference type="Gene3D" id="2.40.440.10">
    <property type="entry name" value="L,D-transpeptidase catalytic domain-like"/>
    <property type="match status" value="1"/>
</dbReference>
<dbReference type="GO" id="GO:0008360">
    <property type="term" value="P:regulation of cell shape"/>
    <property type="evidence" value="ECO:0007669"/>
    <property type="project" value="UniProtKB-UniRule"/>
</dbReference>
<sequence length="438" mass="49854">MPYRLYFAAIACLLMFRLPGASAQSGLYAATAFPRLNTPPAAISWINEEGSPLLDTLYRYLLQADSLGLPPEDYNVSYVQTLCDGRQQLPDQNDTAFANQELTCIATQYFHDVAYGRPGLSPVDFNGLHYTPEPPLPVSAQLADAVAEGRFGQFMTRMEPGNSLYRALKKSLQHYRDMITDTLRAPLAARIHAIQAAMDQVRWASRYLAGQPVIIVNLPSADLQFYRNDSLLLYTRVIPGKPATPTHTLCSTITSAELYPYWSVPHRIAVKELLPEQRRNPRFLENNQFQVLDARDRIVNPRHIAWQQLGPGHFPYRLRQSTGCDNAMGIIKFSFNSPYDIYLHDTPSKTLFMFERRFYSHGCIRVEEAMALARILLADKPEVAKSLLSNECLKHQAPETIMLNQPVYIMVLYNTAWPDAFGKVHFYQDIYNLQHFNI</sequence>
<evidence type="ECO:0000256" key="6">
    <source>
        <dbReference type="ARBA" id="ARBA00023316"/>
    </source>
</evidence>
<dbReference type="CDD" id="cd16913">
    <property type="entry name" value="YkuD_like"/>
    <property type="match status" value="1"/>
</dbReference>
<dbReference type="SUPFAM" id="SSF141523">
    <property type="entry name" value="L,D-transpeptidase catalytic domain-like"/>
    <property type="match status" value="1"/>
</dbReference>
<dbReference type="GO" id="GO:0016740">
    <property type="term" value="F:transferase activity"/>
    <property type="evidence" value="ECO:0007669"/>
    <property type="project" value="UniProtKB-KW"/>
</dbReference>
<feature type="signal peptide" evidence="8">
    <location>
        <begin position="1"/>
        <end position="23"/>
    </location>
</feature>
<dbReference type="InterPro" id="IPR038063">
    <property type="entry name" value="Transpep_catalytic_dom"/>
</dbReference>
<dbReference type="PROSITE" id="PS52029">
    <property type="entry name" value="LD_TPASE"/>
    <property type="match status" value="1"/>
</dbReference>
<dbReference type="InterPro" id="IPR052905">
    <property type="entry name" value="LD-transpeptidase_YkuD-like"/>
</dbReference>
<keyword evidence="5 7" id="KW-0573">Peptidoglycan synthesis</keyword>
<dbReference type="RefSeq" id="WP_108686379.1">
    <property type="nucleotide sequence ID" value="NZ_QCYK01000001.1"/>
</dbReference>
<evidence type="ECO:0000313" key="11">
    <source>
        <dbReference type="Proteomes" id="UP000244450"/>
    </source>
</evidence>
<dbReference type="GO" id="GO:0004180">
    <property type="term" value="F:carboxypeptidase activity"/>
    <property type="evidence" value="ECO:0007669"/>
    <property type="project" value="UniProtKB-ARBA"/>
</dbReference>
<feature type="domain" description="L,D-TPase catalytic" evidence="9">
    <location>
        <begin position="212"/>
        <end position="386"/>
    </location>
</feature>
<protein>
    <recommendedName>
        <fullName evidence="9">L,D-TPase catalytic domain-containing protein</fullName>
    </recommendedName>
</protein>
<dbReference type="GO" id="GO:0071555">
    <property type="term" value="P:cell wall organization"/>
    <property type="evidence" value="ECO:0007669"/>
    <property type="project" value="UniProtKB-UniRule"/>
</dbReference>
<evidence type="ECO:0000256" key="2">
    <source>
        <dbReference type="ARBA" id="ARBA00005992"/>
    </source>
</evidence>
<comment type="pathway">
    <text evidence="1 7">Cell wall biogenesis; peptidoglycan biosynthesis.</text>
</comment>